<gene>
    <name evidence="2" type="ORF">FD20_GL001404</name>
</gene>
<sequence>MFVGAHFLTLNKSGNSIVPYILLGMAVWGIFMTLVHGFVKGELIYSAFFLRYWRFVDLAIIIIYCGLIIFKITGQIY</sequence>
<feature type="transmembrane region" description="Helical" evidence="1">
    <location>
        <begin position="51"/>
        <end position="72"/>
    </location>
</feature>
<keyword evidence="3" id="KW-1185">Reference proteome</keyword>
<dbReference type="Pfam" id="PF11877">
    <property type="entry name" value="DUF3397"/>
    <property type="match status" value="1"/>
</dbReference>
<proteinExistence type="predicted"/>
<organism evidence="2 3">
    <name type="scientific">Liquorilactobacillus uvarum DSM 19971</name>
    <dbReference type="NCBI Taxonomy" id="1423812"/>
    <lineage>
        <taxon>Bacteria</taxon>
        <taxon>Bacillati</taxon>
        <taxon>Bacillota</taxon>
        <taxon>Bacilli</taxon>
        <taxon>Lactobacillales</taxon>
        <taxon>Lactobacillaceae</taxon>
        <taxon>Liquorilactobacillus</taxon>
    </lineage>
</organism>
<keyword evidence="1" id="KW-0472">Membrane</keyword>
<reference evidence="2 3" key="1">
    <citation type="journal article" date="2015" name="Genome Announc.">
        <title>Expanding the biotechnology potential of lactobacilli through comparative genomics of 213 strains and associated genera.</title>
        <authorList>
            <person name="Sun Z."/>
            <person name="Harris H.M."/>
            <person name="McCann A."/>
            <person name="Guo C."/>
            <person name="Argimon S."/>
            <person name="Zhang W."/>
            <person name="Yang X."/>
            <person name="Jeffery I.B."/>
            <person name="Cooney J.C."/>
            <person name="Kagawa T.F."/>
            <person name="Liu W."/>
            <person name="Song Y."/>
            <person name="Salvetti E."/>
            <person name="Wrobel A."/>
            <person name="Rasinkangas P."/>
            <person name="Parkhill J."/>
            <person name="Rea M.C."/>
            <person name="O'Sullivan O."/>
            <person name="Ritari J."/>
            <person name="Douillard F.P."/>
            <person name="Paul Ross R."/>
            <person name="Yang R."/>
            <person name="Briner A.E."/>
            <person name="Felis G.E."/>
            <person name="de Vos W.M."/>
            <person name="Barrangou R."/>
            <person name="Klaenhammer T.R."/>
            <person name="Caufield P.W."/>
            <person name="Cui Y."/>
            <person name="Zhang H."/>
            <person name="O'Toole P.W."/>
        </authorList>
    </citation>
    <scope>NUCLEOTIDE SEQUENCE [LARGE SCALE GENOMIC DNA]</scope>
    <source>
        <strain evidence="2 3">DSM 19971</strain>
    </source>
</reference>
<dbReference type="STRING" id="1423812.FD20_GL001404"/>
<evidence type="ECO:0000313" key="3">
    <source>
        <dbReference type="Proteomes" id="UP000051155"/>
    </source>
</evidence>
<dbReference type="EMBL" id="AZEG01000003">
    <property type="protein sequence ID" value="KRL38686.1"/>
    <property type="molecule type" value="Genomic_DNA"/>
</dbReference>
<name>A0A0R1Q2R2_9LACO</name>
<feature type="transmembrane region" description="Helical" evidence="1">
    <location>
        <begin position="17"/>
        <end position="39"/>
    </location>
</feature>
<keyword evidence="1" id="KW-1133">Transmembrane helix</keyword>
<dbReference type="AlphaFoldDB" id="A0A0R1Q2R2"/>
<evidence type="ECO:0000313" key="2">
    <source>
        <dbReference type="EMBL" id="KRL38686.1"/>
    </source>
</evidence>
<comment type="caution">
    <text evidence="2">The sequence shown here is derived from an EMBL/GenBank/DDBJ whole genome shotgun (WGS) entry which is preliminary data.</text>
</comment>
<dbReference type="Proteomes" id="UP000051155">
    <property type="component" value="Unassembled WGS sequence"/>
</dbReference>
<accession>A0A0R1Q2R2</accession>
<dbReference type="InterPro" id="IPR024515">
    <property type="entry name" value="DUF3397"/>
</dbReference>
<evidence type="ECO:0000256" key="1">
    <source>
        <dbReference type="SAM" id="Phobius"/>
    </source>
</evidence>
<keyword evidence="1" id="KW-0812">Transmembrane</keyword>
<protein>
    <submittedName>
        <fullName evidence="2">Uncharacterized protein</fullName>
    </submittedName>
</protein>
<dbReference type="PATRIC" id="fig|1423812.3.peg.1493"/>